<protein>
    <submittedName>
        <fullName evidence="1">Uncharacterized protein</fullName>
    </submittedName>
</protein>
<gene>
    <name evidence="1" type="ORF">EZV62_004682</name>
</gene>
<evidence type="ECO:0000313" key="1">
    <source>
        <dbReference type="EMBL" id="TXG69747.1"/>
    </source>
</evidence>
<dbReference type="Proteomes" id="UP000323000">
    <property type="component" value="Chromosome 2"/>
</dbReference>
<dbReference type="AlphaFoldDB" id="A0A5C7IK27"/>
<sequence>MSHMHQMRHSPKDVLYVKNLDTIGLPTNLRKKVKVPHQKRKRLLIKCPMHQLVQLKGLNLMNAAQAIVQQHIWVMFAPK</sequence>
<accession>A0A5C7IK27</accession>
<name>A0A5C7IK27_9ROSI</name>
<evidence type="ECO:0000313" key="2">
    <source>
        <dbReference type="Proteomes" id="UP000323000"/>
    </source>
</evidence>
<reference evidence="2" key="1">
    <citation type="journal article" date="2019" name="Gigascience">
        <title>De novo genome assembly of the endangered Acer yangbiense, a plant species with extremely small populations endemic to Yunnan Province, China.</title>
        <authorList>
            <person name="Yang J."/>
            <person name="Wariss H.M."/>
            <person name="Tao L."/>
            <person name="Zhang R."/>
            <person name="Yun Q."/>
            <person name="Hollingsworth P."/>
            <person name="Dao Z."/>
            <person name="Luo G."/>
            <person name="Guo H."/>
            <person name="Ma Y."/>
            <person name="Sun W."/>
        </authorList>
    </citation>
    <scope>NUCLEOTIDE SEQUENCE [LARGE SCALE GENOMIC DNA]</scope>
    <source>
        <strain evidence="2">cv. Malutang</strain>
    </source>
</reference>
<keyword evidence="2" id="KW-1185">Reference proteome</keyword>
<organism evidence="1 2">
    <name type="scientific">Acer yangbiense</name>
    <dbReference type="NCBI Taxonomy" id="1000413"/>
    <lineage>
        <taxon>Eukaryota</taxon>
        <taxon>Viridiplantae</taxon>
        <taxon>Streptophyta</taxon>
        <taxon>Embryophyta</taxon>
        <taxon>Tracheophyta</taxon>
        <taxon>Spermatophyta</taxon>
        <taxon>Magnoliopsida</taxon>
        <taxon>eudicotyledons</taxon>
        <taxon>Gunneridae</taxon>
        <taxon>Pentapetalae</taxon>
        <taxon>rosids</taxon>
        <taxon>malvids</taxon>
        <taxon>Sapindales</taxon>
        <taxon>Sapindaceae</taxon>
        <taxon>Hippocastanoideae</taxon>
        <taxon>Acereae</taxon>
        <taxon>Acer</taxon>
    </lineage>
</organism>
<comment type="caution">
    <text evidence="1">The sequence shown here is derived from an EMBL/GenBank/DDBJ whole genome shotgun (WGS) entry which is preliminary data.</text>
</comment>
<dbReference type="EMBL" id="VAHF01000002">
    <property type="protein sequence ID" value="TXG69747.1"/>
    <property type="molecule type" value="Genomic_DNA"/>
</dbReference>
<proteinExistence type="predicted"/>